<evidence type="ECO:0000313" key="2">
    <source>
        <dbReference type="Proteomes" id="UP000504636"/>
    </source>
</evidence>
<dbReference type="GeneID" id="54467577"/>
<keyword evidence="2" id="KW-1185">Reference proteome</keyword>
<reference evidence="3" key="3">
    <citation type="submission" date="2025-04" db="UniProtKB">
        <authorList>
            <consortium name="RefSeq"/>
        </authorList>
    </citation>
    <scope>IDENTIFICATION</scope>
    <source>
        <strain evidence="3">CBS 304.34</strain>
    </source>
</reference>
<accession>A0A6A6Y9Y7</accession>
<evidence type="ECO:0000313" key="1">
    <source>
        <dbReference type="EMBL" id="KAF2805439.1"/>
    </source>
</evidence>
<gene>
    <name evidence="1 3" type="ORF">BDZ99DRAFT_539771</name>
</gene>
<reference evidence="1 3" key="1">
    <citation type="journal article" date="2020" name="Stud. Mycol.">
        <title>101 Dothideomycetes genomes: a test case for predicting lifestyles and emergence of pathogens.</title>
        <authorList>
            <person name="Haridas S."/>
            <person name="Albert R."/>
            <person name="Binder M."/>
            <person name="Bloem J."/>
            <person name="Labutti K."/>
            <person name="Salamov A."/>
            <person name="Andreopoulos B."/>
            <person name="Baker S."/>
            <person name="Barry K."/>
            <person name="Bills G."/>
            <person name="Bluhm B."/>
            <person name="Cannon C."/>
            <person name="Castanera R."/>
            <person name="Culley D."/>
            <person name="Daum C."/>
            <person name="Ezra D."/>
            <person name="Gonzalez J."/>
            <person name="Henrissat B."/>
            <person name="Kuo A."/>
            <person name="Liang C."/>
            <person name="Lipzen A."/>
            <person name="Lutzoni F."/>
            <person name="Magnuson J."/>
            <person name="Mondo S."/>
            <person name="Nolan M."/>
            <person name="Ohm R."/>
            <person name="Pangilinan J."/>
            <person name="Park H.-J."/>
            <person name="Ramirez L."/>
            <person name="Alfaro M."/>
            <person name="Sun H."/>
            <person name="Tritt A."/>
            <person name="Yoshinaga Y."/>
            <person name="Zwiers L.-H."/>
            <person name="Turgeon B."/>
            <person name="Goodwin S."/>
            <person name="Spatafora J."/>
            <person name="Crous P."/>
            <person name="Grigoriev I."/>
        </authorList>
    </citation>
    <scope>NUCLEOTIDE SEQUENCE</scope>
    <source>
        <strain evidence="1 3">CBS 304.34</strain>
    </source>
</reference>
<proteinExistence type="predicted"/>
<organism evidence="1">
    <name type="scientific">Mytilinidion resinicola</name>
    <dbReference type="NCBI Taxonomy" id="574789"/>
    <lineage>
        <taxon>Eukaryota</taxon>
        <taxon>Fungi</taxon>
        <taxon>Dikarya</taxon>
        <taxon>Ascomycota</taxon>
        <taxon>Pezizomycotina</taxon>
        <taxon>Dothideomycetes</taxon>
        <taxon>Pleosporomycetidae</taxon>
        <taxon>Mytilinidiales</taxon>
        <taxon>Mytilinidiaceae</taxon>
        <taxon>Mytilinidion</taxon>
    </lineage>
</organism>
<dbReference type="EMBL" id="MU003709">
    <property type="protein sequence ID" value="KAF2805439.1"/>
    <property type="molecule type" value="Genomic_DNA"/>
</dbReference>
<dbReference type="RefSeq" id="XP_033572403.1">
    <property type="nucleotide sequence ID" value="XM_033726684.1"/>
</dbReference>
<name>A0A6A6Y9Y7_9PEZI</name>
<protein>
    <submittedName>
        <fullName evidence="1 3">Uncharacterized protein</fullName>
    </submittedName>
</protein>
<dbReference type="OrthoDB" id="5295996at2759"/>
<dbReference type="AlphaFoldDB" id="A0A6A6Y9Y7"/>
<dbReference type="Proteomes" id="UP000504636">
    <property type="component" value="Unplaced"/>
</dbReference>
<reference evidence="3" key="2">
    <citation type="submission" date="2020-04" db="EMBL/GenBank/DDBJ databases">
        <authorList>
            <consortium name="NCBI Genome Project"/>
        </authorList>
    </citation>
    <scope>NUCLEOTIDE SEQUENCE</scope>
    <source>
        <strain evidence="3">CBS 304.34</strain>
    </source>
</reference>
<evidence type="ECO:0000313" key="3">
    <source>
        <dbReference type="RefSeq" id="XP_033572403.1"/>
    </source>
</evidence>
<sequence length="297" mass="33142">MDEPNKSRLERLRTNNIPRYLFRIWSPASGGGEAGLNSIDQVCSHAFNRGLGHQNIYDMTFEELVQMARFHYRGIEAFDRLGSPVPPTEFSSWAASLKAAFAYVRLTRDTYLAMIDTKVLGDGVKVWHVPHLLEDLAEAGDHEYLAHGIIRGAGYKAVALDRLNEAGLRSLTECSGSPEEILAGCKRVAGLFGDAVAMPLALALLTHIPRRWYQYAEPSREDLDVILEGLKPLEILEDWADTNSIVAEDGVNPGAYEDVERLTILMRVLTEYRYGKKGDEGEGSAMKFEKLELLDGR</sequence>